<dbReference type="Pfam" id="PF07729">
    <property type="entry name" value="FCD"/>
    <property type="match status" value="1"/>
</dbReference>
<dbReference type="Pfam" id="PF00392">
    <property type="entry name" value="GntR"/>
    <property type="match status" value="1"/>
</dbReference>
<keyword evidence="6" id="KW-1185">Reference proteome</keyword>
<protein>
    <submittedName>
        <fullName evidence="5">DNA-binding transcriptional regulator, GntR family</fullName>
    </submittedName>
</protein>
<dbReference type="EMBL" id="FMUS01000039">
    <property type="protein sequence ID" value="SCZ07924.1"/>
    <property type="molecule type" value="Genomic_DNA"/>
</dbReference>
<sequence length="225" mass="26411">MQITERFEKETSRDYALRMIKNNIIMLNLKPGSIVSENELASELGLSRTPVREALIELNKTQIVEIYPQKGSYISKVCPSLVEEARFLRLVLENAMVELACQCATKNDLALLEENLKLQEFYLENYSPDKLLEMDNQFHKYIFQICNKMQTYSLMDSMMAHFDRVRSMSLHTVKDIKIVEDHRKIVEAIKEKNKENGIAFMTKHLSRYQIDKDEIIKKYPGYFKL</sequence>
<dbReference type="GO" id="GO:0003700">
    <property type="term" value="F:DNA-binding transcription factor activity"/>
    <property type="evidence" value="ECO:0007669"/>
    <property type="project" value="InterPro"/>
</dbReference>
<dbReference type="SMART" id="SM00345">
    <property type="entry name" value="HTH_GNTR"/>
    <property type="match status" value="1"/>
</dbReference>
<dbReference type="InterPro" id="IPR036388">
    <property type="entry name" value="WH-like_DNA-bd_sf"/>
</dbReference>
<organism evidence="5 6">
    <name type="scientific">Alkaliphilus peptidifermentans DSM 18978</name>
    <dbReference type="NCBI Taxonomy" id="1120976"/>
    <lineage>
        <taxon>Bacteria</taxon>
        <taxon>Bacillati</taxon>
        <taxon>Bacillota</taxon>
        <taxon>Clostridia</taxon>
        <taxon>Peptostreptococcales</taxon>
        <taxon>Natronincolaceae</taxon>
        <taxon>Alkaliphilus</taxon>
    </lineage>
</organism>
<dbReference type="SUPFAM" id="SSF46785">
    <property type="entry name" value="Winged helix' DNA-binding domain"/>
    <property type="match status" value="1"/>
</dbReference>
<dbReference type="GO" id="GO:0003677">
    <property type="term" value="F:DNA binding"/>
    <property type="evidence" value="ECO:0007669"/>
    <property type="project" value="UniProtKB-KW"/>
</dbReference>
<dbReference type="SMART" id="SM00895">
    <property type="entry name" value="FCD"/>
    <property type="match status" value="1"/>
</dbReference>
<name>A0A1G5L5R6_9FIRM</name>
<evidence type="ECO:0000256" key="1">
    <source>
        <dbReference type="ARBA" id="ARBA00023015"/>
    </source>
</evidence>
<dbReference type="PANTHER" id="PTHR43537:SF5">
    <property type="entry name" value="UXU OPERON TRANSCRIPTIONAL REGULATOR"/>
    <property type="match status" value="1"/>
</dbReference>
<proteinExistence type="predicted"/>
<feature type="domain" description="HTH gntR-type" evidence="4">
    <location>
        <begin position="10"/>
        <end position="77"/>
    </location>
</feature>
<dbReference type="CDD" id="cd07377">
    <property type="entry name" value="WHTH_GntR"/>
    <property type="match status" value="1"/>
</dbReference>
<evidence type="ECO:0000313" key="5">
    <source>
        <dbReference type="EMBL" id="SCZ07924.1"/>
    </source>
</evidence>
<dbReference type="OrthoDB" id="389878at2"/>
<accession>A0A1G5L5R6</accession>
<dbReference type="PROSITE" id="PS50949">
    <property type="entry name" value="HTH_GNTR"/>
    <property type="match status" value="1"/>
</dbReference>
<dbReference type="InterPro" id="IPR036390">
    <property type="entry name" value="WH_DNA-bd_sf"/>
</dbReference>
<evidence type="ECO:0000256" key="2">
    <source>
        <dbReference type="ARBA" id="ARBA00023125"/>
    </source>
</evidence>
<dbReference type="AlphaFoldDB" id="A0A1G5L5R6"/>
<dbReference type="Gene3D" id="1.10.10.10">
    <property type="entry name" value="Winged helix-like DNA-binding domain superfamily/Winged helix DNA-binding domain"/>
    <property type="match status" value="1"/>
</dbReference>
<dbReference type="STRING" id="1120976.SAMN03080606_04068"/>
<dbReference type="Proteomes" id="UP000198636">
    <property type="component" value="Unassembled WGS sequence"/>
</dbReference>
<keyword evidence="1" id="KW-0805">Transcription regulation</keyword>
<evidence type="ECO:0000256" key="3">
    <source>
        <dbReference type="ARBA" id="ARBA00023163"/>
    </source>
</evidence>
<reference evidence="5 6" key="1">
    <citation type="submission" date="2016-10" db="EMBL/GenBank/DDBJ databases">
        <authorList>
            <person name="de Groot N.N."/>
        </authorList>
    </citation>
    <scope>NUCLEOTIDE SEQUENCE [LARGE SCALE GENOMIC DNA]</scope>
    <source>
        <strain evidence="5 6">DSM 18978</strain>
    </source>
</reference>
<dbReference type="RefSeq" id="WP_091547322.1">
    <property type="nucleotide sequence ID" value="NZ_FMUS01000039.1"/>
</dbReference>
<dbReference type="Gene3D" id="1.20.120.530">
    <property type="entry name" value="GntR ligand-binding domain-like"/>
    <property type="match status" value="1"/>
</dbReference>
<dbReference type="SUPFAM" id="SSF48008">
    <property type="entry name" value="GntR ligand-binding domain-like"/>
    <property type="match status" value="1"/>
</dbReference>
<dbReference type="InterPro" id="IPR000524">
    <property type="entry name" value="Tscrpt_reg_HTH_GntR"/>
</dbReference>
<keyword evidence="2 5" id="KW-0238">DNA-binding</keyword>
<evidence type="ECO:0000313" key="6">
    <source>
        <dbReference type="Proteomes" id="UP000198636"/>
    </source>
</evidence>
<evidence type="ECO:0000259" key="4">
    <source>
        <dbReference type="PROSITE" id="PS50949"/>
    </source>
</evidence>
<keyword evidence="3" id="KW-0804">Transcription</keyword>
<dbReference type="PANTHER" id="PTHR43537">
    <property type="entry name" value="TRANSCRIPTIONAL REGULATOR, GNTR FAMILY"/>
    <property type="match status" value="1"/>
</dbReference>
<dbReference type="InterPro" id="IPR011711">
    <property type="entry name" value="GntR_C"/>
</dbReference>
<dbReference type="InterPro" id="IPR008920">
    <property type="entry name" value="TF_FadR/GntR_C"/>
</dbReference>
<dbReference type="PRINTS" id="PR00035">
    <property type="entry name" value="HTHGNTR"/>
</dbReference>
<gene>
    <name evidence="5" type="ORF">SAMN03080606_04068</name>
</gene>